<evidence type="ECO:0000313" key="2">
    <source>
        <dbReference type="Proteomes" id="UP000648908"/>
    </source>
</evidence>
<protein>
    <recommendedName>
        <fullName evidence="3">Polyketide cyclase / dehydrase and lipid transport</fullName>
    </recommendedName>
</protein>
<dbReference type="EMBL" id="JAESVN010000001">
    <property type="protein sequence ID" value="MBL4916420.1"/>
    <property type="molecule type" value="Genomic_DNA"/>
</dbReference>
<accession>A0A8K0VC25</accession>
<dbReference type="AlphaFoldDB" id="A0A8K0VC25"/>
<sequence>MSQKISFSMNALSHLRCDEVFERLTSTAGNATVNGVRVLSSRHVSGSKETADLTTVVRVAYGVFDYEHVETLLRYDRPNGLTVELRPLRMTRYNPRERLPPVGSEYPGDPDKAFHRMFGKNPQPLRFDFDLSEEENRTHITVSATQSSDGMGWLNRFLWKRSIQKQLRALIAVATDTR</sequence>
<organism evidence="1 2">
    <name type="scientific">Szabonella alba</name>
    <dbReference type="NCBI Taxonomy" id="2804194"/>
    <lineage>
        <taxon>Bacteria</taxon>
        <taxon>Pseudomonadati</taxon>
        <taxon>Pseudomonadota</taxon>
        <taxon>Alphaproteobacteria</taxon>
        <taxon>Rhodobacterales</taxon>
        <taxon>Paracoccaceae</taxon>
        <taxon>Szabonella</taxon>
    </lineage>
</organism>
<name>A0A8K0VC25_9RHOB</name>
<dbReference type="RefSeq" id="WP_202687077.1">
    <property type="nucleotide sequence ID" value="NZ_JAESVN010000001.1"/>
</dbReference>
<keyword evidence="2" id="KW-1185">Reference proteome</keyword>
<reference evidence="1" key="1">
    <citation type="submission" date="2021-01" db="EMBL/GenBank/DDBJ databases">
        <title>Tabrizicola alba sp. nov. a motile alkaliphilic bacterium isolated from a soda lake.</title>
        <authorList>
            <person name="Szuroczki S."/>
            <person name="Abbaszade G."/>
            <person name="Schumann P."/>
            <person name="Toth E."/>
        </authorList>
    </citation>
    <scope>NUCLEOTIDE SEQUENCE</scope>
    <source>
        <strain evidence="1">DMG-N-6</strain>
    </source>
</reference>
<proteinExistence type="predicted"/>
<evidence type="ECO:0008006" key="3">
    <source>
        <dbReference type="Google" id="ProtNLM"/>
    </source>
</evidence>
<comment type="caution">
    <text evidence="1">The sequence shown here is derived from an EMBL/GenBank/DDBJ whole genome shotgun (WGS) entry which is preliminary data.</text>
</comment>
<gene>
    <name evidence="1" type="ORF">JL811_04225</name>
</gene>
<evidence type="ECO:0000313" key="1">
    <source>
        <dbReference type="EMBL" id="MBL4916420.1"/>
    </source>
</evidence>
<dbReference type="Proteomes" id="UP000648908">
    <property type="component" value="Unassembled WGS sequence"/>
</dbReference>